<dbReference type="PROSITE" id="PS50977">
    <property type="entry name" value="HTH_TETR_2"/>
    <property type="match status" value="1"/>
</dbReference>
<dbReference type="GO" id="GO:0000976">
    <property type="term" value="F:transcription cis-regulatory region binding"/>
    <property type="evidence" value="ECO:0007669"/>
    <property type="project" value="TreeGrafter"/>
</dbReference>
<name>A0A1H2E8S6_9PSED</name>
<organism evidence="7 8">
    <name type="scientific">Pseudomonas pohangensis</name>
    <dbReference type="NCBI Taxonomy" id="364197"/>
    <lineage>
        <taxon>Bacteria</taxon>
        <taxon>Pseudomonadati</taxon>
        <taxon>Pseudomonadota</taxon>
        <taxon>Gammaproteobacteria</taxon>
        <taxon>Pseudomonadales</taxon>
        <taxon>Pseudomonadaceae</taxon>
        <taxon>Pseudomonas</taxon>
    </lineage>
</organism>
<dbReference type="GO" id="GO:0003700">
    <property type="term" value="F:DNA-binding transcription factor activity"/>
    <property type="evidence" value="ECO:0007669"/>
    <property type="project" value="TreeGrafter"/>
</dbReference>
<dbReference type="InterPro" id="IPR050109">
    <property type="entry name" value="HTH-type_TetR-like_transc_reg"/>
</dbReference>
<evidence type="ECO:0000256" key="2">
    <source>
        <dbReference type="ARBA" id="ARBA00023125"/>
    </source>
</evidence>
<dbReference type="Proteomes" id="UP000243232">
    <property type="component" value="Chromosome I"/>
</dbReference>
<evidence type="ECO:0000259" key="6">
    <source>
        <dbReference type="PROSITE" id="PS50977"/>
    </source>
</evidence>
<protein>
    <submittedName>
        <fullName evidence="7">Transcriptional regulator, TetR family</fullName>
    </submittedName>
</protein>
<feature type="domain" description="HTH tetR-type" evidence="6">
    <location>
        <begin position="2"/>
        <end position="62"/>
    </location>
</feature>
<feature type="DNA-binding region" description="H-T-H motif" evidence="4">
    <location>
        <begin position="25"/>
        <end position="44"/>
    </location>
</feature>
<keyword evidence="3" id="KW-0804">Transcription</keyword>
<evidence type="ECO:0000256" key="3">
    <source>
        <dbReference type="ARBA" id="ARBA00023163"/>
    </source>
</evidence>
<keyword evidence="5" id="KW-0812">Transmembrane</keyword>
<dbReference type="PANTHER" id="PTHR30055">
    <property type="entry name" value="HTH-TYPE TRANSCRIPTIONAL REGULATOR RUTR"/>
    <property type="match status" value="1"/>
</dbReference>
<keyword evidence="8" id="KW-1185">Reference proteome</keyword>
<evidence type="ECO:0000313" key="8">
    <source>
        <dbReference type="Proteomes" id="UP000243232"/>
    </source>
</evidence>
<keyword evidence="2 4" id="KW-0238">DNA-binding</keyword>
<dbReference type="STRING" id="364197.SAMN05216296_0511"/>
<dbReference type="InterPro" id="IPR009057">
    <property type="entry name" value="Homeodomain-like_sf"/>
</dbReference>
<keyword evidence="5" id="KW-1133">Transmembrane helix</keyword>
<sequence>MTPVRKRLHLAALQLFAEKGVSEISVSELAQVAGVARGTVYNNLESLESLFTDVANELSAEMNQRVVKSADPQLDPAQRLANGIRFYIRRAHEEPQWGAFIIRYATNTESLQDLWTGPPVQDVLAGLARSRYSFDQSMLTSVMSLIGGAVLGAIMLVLDGRKTWRDAGSETAELVLRALGVATDEAHRLARLDLPALATLD</sequence>
<dbReference type="AlphaFoldDB" id="A0A1H2E8S6"/>
<reference evidence="8" key="1">
    <citation type="submission" date="2016-10" db="EMBL/GenBank/DDBJ databases">
        <authorList>
            <person name="Varghese N."/>
            <person name="Submissions S."/>
        </authorList>
    </citation>
    <scope>NUCLEOTIDE SEQUENCE [LARGE SCALE GENOMIC DNA]</scope>
    <source>
        <strain evidence="8">DSM 17875</strain>
    </source>
</reference>
<dbReference type="PANTHER" id="PTHR30055:SF234">
    <property type="entry name" value="HTH-TYPE TRANSCRIPTIONAL REGULATOR BETI"/>
    <property type="match status" value="1"/>
</dbReference>
<dbReference type="SUPFAM" id="SSF46689">
    <property type="entry name" value="Homeodomain-like"/>
    <property type="match status" value="1"/>
</dbReference>
<gene>
    <name evidence="7" type="ORF">SAMN05216296_0511</name>
</gene>
<evidence type="ECO:0000256" key="5">
    <source>
        <dbReference type="SAM" id="Phobius"/>
    </source>
</evidence>
<accession>A0A1H2E8S6</accession>
<dbReference type="InterPro" id="IPR049513">
    <property type="entry name" value="TetR_C_40"/>
</dbReference>
<evidence type="ECO:0000256" key="4">
    <source>
        <dbReference type="PROSITE-ProRule" id="PRU00335"/>
    </source>
</evidence>
<keyword evidence="5" id="KW-0472">Membrane</keyword>
<dbReference type="PRINTS" id="PR00455">
    <property type="entry name" value="HTHTETR"/>
</dbReference>
<proteinExistence type="predicted"/>
<keyword evidence="1" id="KW-0805">Transcription regulation</keyword>
<feature type="transmembrane region" description="Helical" evidence="5">
    <location>
        <begin position="138"/>
        <end position="158"/>
    </location>
</feature>
<dbReference type="Pfam" id="PF21306">
    <property type="entry name" value="TetR_C_40"/>
    <property type="match status" value="1"/>
</dbReference>
<dbReference type="InterPro" id="IPR001647">
    <property type="entry name" value="HTH_TetR"/>
</dbReference>
<dbReference type="Gene3D" id="1.10.357.10">
    <property type="entry name" value="Tetracycline Repressor, domain 2"/>
    <property type="match status" value="1"/>
</dbReference>
<dbReference type="RefSeq" id="WP_090192942.1">
    <property type="nucleotide sequence ID" value="NZ_LT629785.1"/>
</dbReference>
<dbReference type="EMBL" id="LT629785">
    <property type="protein sequence ID" value="SDT91359.1"/>
    <property type="molecule type" value="Genomic_DNA"/>
</dbReference>
<evidence type="ECO:0000313" key="7">
    <source>
        <dbReference type="EMBL" id="SDT91359.1"/>
    </source>
</evidence>
<dbReference type="Pfam" id="PF00440">
    <property type="entry name" value="TetR_N"/>
    <property type="match status" value="1"/>
</dbReference>
<dbReference type="OrthoDB" id="9809772at2"/>
<evidence type="ECO:0000256" key="1">
    <source>
        <dbReference type="ARBA" id="ARBA00023015"/>
    </source>
</evidence>